<dbReference type="EMBL" id="LS483487">
    <property type="protein sequence ID" value="SQJ04048.1"/>
    <property type="molecule type" value="Genomic_DNA"/>
</dbReference>
<gene>
    <name evidence="8" type="ORF">NCTC12112_01818</name>
</gene>
<name>A0AAX2JAX9_9FUSO</name>
<reference evidence="8 9" key="1">
    <citation type="submission" date="2018-06" db="EMBL/GenBank/DDBJ databases">
        <authorList>
            <consortium name="Pathogen Informatics"/>
            <person name="Doyle S."/>
        </authorList>
    </citation>
    <scope>NUCLEOTIDE SEQUENCE [LARGE SCALE GENOMIC DNA]</scope>
    <source>
        <strain evidence="8 9">NCTC12112</strain>
    </source>
</reference>
<evidence type="ECO:0000256" key="4">
    <source>
        <dbReference type="ARBA" id="ARBA00024346"/>
    </source>
</evidence>
<comment type="function">
    <text evidence="3">Protein-arginine rhamnosyltransferase that catalyzes the transfer of a single rhamnose to elongation factor P (EF-P) on 'Lys-32', a modification required for EF-P-dependent rescue of polyproline stalled ribosomes.</text>
</comment>
<evidence type="ECO:0000256" key="2">
    <source>
        <dbReference type="ARBA" id="ARBA00022679"/>
    </source>
</evidence>
<evidence type="ECO:0000256" key="3">
    <source>
        <dbReference type="ARBA" id="ARBA00024303"/>
    </source>
</evidence>
<sequence>MELKSLDIFCEIIDNFGDIGVVYRLGKEFKKVFGENVKIRVILNRLDEFININSNVKNIQNQEIDGIQYVTYEYVKKNMCTFSTANVIIEAFGCTIPEEYMNEAYDNSDLLINLEYLSAEDWIESCHLQESPSGKGKLKKIFFMPGFTEKSGGVIADSLYLDRIKNVIENKEYYRKKYFSEIENIDKKIIGTVFSYEKNFTPLFRDLKSLDKEVVILAMGEKTQEGFKNFFEKNFIEKLGNIYKYGKIEVQFCKFLSQEDYEELINLTDFNFVRGEDSFIRAVLTGKPYLWHIYCQEDYAHMDKIEGFLDKYERQMKGKTSEEYLSEYKKLFKDYNFRRENSLEEGKEEYLFFFNNLKEIERCNSLFRDFLISNCNLINKIKDFIEKF</sequence>
<dbReference type="KEGG" id="ful:C4N20_16125"/>
<evidence type="ECO:0000313" key="8">
    <source>
        <dbReference type="EMBL" id="SQJ04048.1"/>
    </source>
</evidence>
<evidence type="ECO:0000256" key="1">
    <source>
        <dbReference type="ARBA" id="ARBA00022676"/>
    </source>
</evidence>
<evidence type="ECO:0000256" key="7">
    <source>
        <dbReference type="ARBA" id="ARBA00048472"/>
    </source>
</evidence>
<dbReference type="GO" id="GO:0106361">
    <property type="term" value="F:protein-arginine rhamnosyltransferase activity"/>
    <property type="evidence" value="ECO:0007669"/>
    <property type="project" value="InterPro"/>
</dbReference>
<accession>A0AAX2JAX9</accession>
<organism evidence="8 9">
    <name type="scientific">Fusobacterium ulcerans</name>
    <dbReference type="NCBI Taxonomy" id="861"/>
    <lineage>
        <taxon>Bacteria</taxon>
        <taxon>Fusobacteriati</taxon>
        <taxon>Fusobacteriota</taxon>
        <taxon>Fusobacteriia</taxon>
        <taxon>Fusobacteriales</taxon>
        <taxon>Fusobacteriaceae</taxon>
        <taxon>Fusobacterium</taxon>
    </lineage>
</organism>
<dbReference type="InterPro" id="IPR016633">
    <property type="entry name" value="EarP"/>
</dbReference>
<evidence type="ECO:0000313" key="9">
    <source>
        <dbReference type="Proteomes" id="UP000249008"/>
    </source>
</evidence>
<keyword evidence="1" id="KW-0328">Glycosyltransferase</keyword>
<comment type="similarity">
    <text evidence="4">Belongs to the glycosyltransferase 104 family.</text>
</comment>
<dbReference type="GeneID" id="78456356"/>
<dbReference type="Pfam" id="PF10093">
    <property type="entry name" value="EarP"/>
    <property type="match status" value="1"/>
</dbReference>
<keyword evidence="2" id="KW-0808">Transferase</keyword>
<dbReference type="AlphaFoldDB" id="A0AAX2JAX9"/>
<evidence type="ECO:0000256" key="6">
    <source>
        <dbReference type="ARBA" id="ARBA00030025"/>
    </source>
</evidence>
<protein>
    <recommendedName>
        <fullName evidence="5">Protein-arginine rhamnosyltransferase</fullName>
    </recommendedName>
    <alternativeName>
        <fullName evidence="6">EF-P arginine rhamnosyltransferase</fullName>
    </alternativeName>
</protein>
<dbReference type="Proteomes" id="UP000249008">
    <property type="component" value="Chromosome 1"/>
</dbReference>
<comment type="catalytic activity">
    <reaction evidence="7">
        <text>dTDP-beta-L-rhamnose + L-arginyl-[protein] = N(omega)-(alpha-L-rhamnosyl)-L-arginyl-[protein] + dTDP + H(+)</text>
        <dbReference type="Rhea" id="RHEA:66692"/>
        <dbReference type="Rhea" id="RHEA-COMP:10532"/>
        <dbReference type="Rhea" id="RHEA-COMP:17096"/>
        <dbReference type="ChEBI" id="CHEBI:15378"/>
        <dbReference type="ChEBI" id="CHEBI:29965"/>
        <dbReference type="ChEBI" id="CHEBI:57510"/>
        <dbReference type="ChEBI" id="CHEBI:58369"/>
        <dbReference type="ChEBI" id="CHEBI:167445"/>
    </reaction>
    <physiologicalReaction direction="left-to-right" evidence="7">
        <dbReference type="Rhea" id="RHEA:66693"/>
    </physiologicalReaction>
</comment>
<evidence type="ECO:0000256" key="5">
    <source>
        <dbReference type="ARBA" id="ARBA00024416"/>
    </source>
</evidence>
<proteinExistence type="inferred from homology"/>
<dbReference type="RefSeq" id="WP_005980218.1">
    <property type="nucleotide sequence ID" value="NZ_CABKNW010000004.1"/>
</dbReference>